<feature type="signal peptide" evidence="1">
    <location>
        <begin position="1"/>
        <end position="21"/>
    </location>
</feature>
<dbReference type="RefSeq" id="WP_379881629.1">
    <property type="nucleotide sequence ID" value="NZ_JBHPON010000002.1"/>
</dbReference>
<feature type="chain" id="PRO_5047068560" description="BPP domain-containing protein" evidence="1">
    <location>
        <begin position="22"/>
        <end position="372"/>
    </location>
</feature>
<evidence type="ECO:0000313" key="4">
    <source>
        <dbReference type="Proteomes" id="UP001596116"/>
    </source>
</evidence>
<dbReference type="Gene3D" id="2.120.10.30">
    <property type="entry name" value="TolB, C-terminal domain"/>
    <property type="match status" value="1"/>
</dbReference>
<proteinExistence type="predicted"/>
<keyword evidence="4" id="KW-1185">Reference proteome</keyword>
<accession>A0ABW1L296</accession>
<feature type="domain" description="BPP" evidence="2">
    <location>
        <begin position="20"/>
        <end position="341"/>
    </location>
</feature>
<keyword evidence="1" id="KW-0732">Signal</keyword>
<gene>
    <name evidence="3" type="ORF">ACFMB1_16345</name>
</gene>
<comment type="caution">
    <text evidence="3">The sequence shown here is derived from an EMBL/GenBank/DDBJ whole genome shotgun (WGS) entry which is preliminary data.</text>
</comment>
<protein>
    <recommendedName>
        <fullName evidence="2">BPP domain-containing protein</fullName>
    </recommendedName>
</protein>
<dbReference type="Proteomes" id="UP001596116">
    <property type="component" value="Unassembled WGS sequence"/>
</dbReference>
<name>A0ABW1L296_9PROT</name>
<dbReference type="InterPro" id="IPR003431">
    <property type="entry name" value="B-propeller_Phytase"/>
</dbReference>
<dbReference type="SUPFAM" id="SSF50956">
    <property type="entry name" value="Thermostable phytase (3-phytase)"/>
    <property type="match status" value="1"/>
</dbReference>
<evidence type="ECO:0000259" key="2">
    <source>
        <dbReference type="PROSITE" id="PS51662"/>
    </source>
</evidence>
<dbReference type="InterPro" id="IPR011042">
    <property type="entry name" value="6-blade_b-propeller_TolB-like"/>
</dbReference>
<evidence type="ECO:0000313" key="3">
    <source>
        <dbReference type="EMBL" id="MFC6037127.1"/>
    </source>
</evidence>
<sequence>MRLSAACLILLTFIAACDRQAKDGAPAPSGITELDEAPVSDELPGLPAAATGIAFWRHPTLSFNSTMIVATSAGVSSYSMEDGNEVSRIDGFDADGLAVSYIGKGPQAAGFIAFLDASDNAFRFYGVDNNSRAFLPLEGGPAIRGAVRSFCLGRAMDASVPSLFVIQKGKVQVFNLAAADGGISAENAATLDTPDNLVSCAVDIDGSLLVAAEDGDIYRLSGENAFAAPIAQASVSLPEDLAVIASADENDLTAVTAEILLVDLSNGAIHVFDRVNGKAHGAVKLTATDSMPGVDNAEVFAITGANFGGLYRNGVIAFGVANGEDGPVIRIAPVSSLKNALSMPVREPVSPRGEAQQAADEGLIIPINIDQE</sequence>
<dbReference type="PROSITE" id="PS51257">
    <property type="entry name" value="PROKAR_LIPOPROTEIN"/>
    <property type="match status" value="1"/>
</dbReference>
<dbReference type="EMBL" id="JBHPON010000002">
    <property type="protein sequence ID" value="MFC6037127.1"/>
    <property type="molecule type" value="Genomic_DNA"/>
</dbReference>
<organism evidence="3 4">
    <name type="scientific">Hyphococcus aureus</name>
    <dbReference type="NCBI Taxonomy" id="2666033"/>
    <lineage>
        <taxon>Bacteria</taxon>
        <taxon>Pseudomonadati</taxon>
        <taxon>Pseudomonadota</taxon>
        <taxon>Alphaproteobacteria</taxon>
        <taxon>Parvularculales</taxon>
        <taxon>Parvularculaceae</taxon>
        <taxon>Hyphococcus</taxon>
    </lineage>
</organism>
<dbReference type="PROSITE" id="PS51662">
    <property type="entry name" value="BP_PHYTASE"/>
    <property type="match status" value="1"/>
</dbReference>
<reference evidence="3 4" key="1">
    <citation type="submission" date="2024-09" db="EMBL/GenBank/DDBJ databases">
        <authorList>
            <person name="Zhang Z.-H."/>
        </authorList>
    </citation>
    <scope>NUCLEOTIDE SEQUENCE [LARGE SCALE GENOMIC DNA]</scope>
    <source>
        <strain evidence="3 4">HHTR114</strain>
    </source>
</reference>
<evidence type="ECO:0000256" key="1">
    <source>
        <dbReference type="SAM" id="SignalP"/>
    </source>
</evidence>